<evidence type="ECO:0000313" key="2">
    <source>
        <dbReference type="Proteomes" id="UP000053699"/>
    </source>
</evidence>
<evidence type="ECO:0000313" key="1">
    <source>
        <dbReference type="EMBL" id="KJX74709.1"/>
    </source>
</evidence>
<accession>A0A0F4EPG0</accession>
<organism evidence="1 2">
    <name type="scientific">Mycobacterium lepromatosis</name>
    <dbReference type="NCBI Taxonomy" id="480418"/>
    <lineage>
        <taxon>Bacteria</taxon>
        <taxon>Bacillati</taxon>
        <taxon>Actinomycetota</taxon>
        <taxon>Actinomycetes</taxon>
        <taxon>Mycobacteriales</taxon>
        <taxon>Mycobacteriaceae</taxon>
        <taxon>Mycobacterium</taxon>
    </lineage>
</organism>
<reference evidence="1 2" key="1">
    <citation type="journal article" date="2015" name="Proc. Natl. Acad. Sci. U.S.A.">
        <title>Insight into the evolution and origin of leprosy bacilli from the genome sequence of Mycobacterium lepromatosis.</title>
        <authorList>
            <person name="Singh P."/>
            <person name="Benjak A."/>
            <person name="Schuenemann V.J."/>
            <person name="Herbig A."/>
            <person name="Avanzi C."/>
            <person name="Busso P."/>
            <person name="Nieselt K."/>
            <person name="Krause J."/>
            <person name="Vera-Cabrera L."/>
            <person name="Cole S.T."/>
        </authorList>
    </citation>
    <scope>NUCLEOTIDE SEQUENCE [LARGE SCALE GENOMIC DNA]</scope>
    <source>
        <strain evidence="1 2">Mx1-22A</strain>
    </source>
</reference>
<gene>
    <name evidence="1" type="ORF">MLPM_2244</name>
</gene>
<dbReference type="PATRIC" id="fig|480418.6.peg.4756"/>
<proteinExistence type="predicted"/>
<dbReference type="EMBL" id="JRPY01000096">
    <property type="protein sequence ID" value="KJX74709.1"/>
    <property type="molecule type" value="Genomic_DNA"/>
</dbReference>
<comment type="caution">
    <text evidence="1">The sequence shown here is derived from an EMBL/GenBank/DDBJ whole genome shotgun (WGS) entry which is preliminary data.</text>
</comment>
<dbReference type="Proteomes" id="UP000053699">
    <property type="component" value="Unassembled WGS sequence"/>
</dbReference>
<sequence>MTFVVLNTSALYQSAFDLKNFSEEMCEIKDAATVGVVPPTNDTVRRSWWRAAFTSTWYSATHRISQISKILDLYAP</sequence>
<dbReference type="AlphaFoldDB" id="A0A0F4EPG0"/>
<name>A0A0F4EPG0_9MYCO</name>
<keyword evidence="2" id="KW-1185">Reference proteome</keyword>
<protein>
    <submittedName>
        <fullName evidence="1">Uncharacterized protein</fullName>
    </submittedName>
</protein>